<evidence type="ECO:0000313" key="2">
    <source>
        <dbReference type="EMBL" id="CAE0121986.1"/>
    </source>
</evidence>
<proteinExistence type="predicted"/>
<feature type="region of interest" description="Disordered" evidence="1">
    <location>
        <begin position="178"/>
        <end position="197"/>
    </location>
</feature>
<accession>A0A7S3F396</accession>
<dbReference type="AlphaFoldDB" id="A0A7S3F396"/>
<evidence type="ECO:0000256" key="1">
    <source>
        <dbReference type="SAM" id="MobiDB-lite"/>
    </source>
</evidence>
<sequence length="225" mass="23629">MTLPSWTFTLHEGHFEHIFVTCGLFTTVLTSLLCIARSCAPPSAHSSPSIKASTSSVGVRKPHLGEALEISVPDDMLIPPFAAPPDVTSRANLALGLQPSCICAPCNLDAVQPRGCRSAPPSPGHARHSEDQVWVNAFFYGFWMNRSDVPADMQYSVLQQTPPILPASLRGGAGVAEGLSSAPATTRGKTDTTPFNGLSLTRVPTSCAFQMVALGGLDDGAGGSR</sequence>
<dbReference type="EMBL" id="HBHX01040865">
    <property type="protein sequence ID" value="CAE0121986.1"/>
    <property type="molecule type" value="Transcribed_RNA"/>
</dbReference>
<gene>
    <name evidence="2" type="ORF">HERI1096_LOCUS22687</name>
</gene>
<name>A0A7S3F396_9EUKA</name>
<reference evidence="2" key="1">
    <citation type="submission" date="2021-01" db="EMBL/GenBank/DDBJ databases">
        <authorList>
            <person name="Corre E."/>
            <person name="Pelletier E."/>
            <person name="Niang G."/>
            <person name="Scheremetjew M."/>
            <person name="Finn R."/>
            <person name="Kale V."/>
            <person name="Holt S."/>
            <person name="Cochrane G."/>
            <person name="Meng A."/>
            <person name="Brown T."/>
            <person name="Cohen L."/>
        </authorList>
    </citation>
    <scope>NUCLEOTIDE SEQUENCE</scope>
    <source>
        <strain evidence="2">CCMP281</strain>
    </source>
</reference>
<organism evidence="2">
    <name type="scientific">Haptolina ericina</name>
    <dbReference type="NCBI Taxonomy" id="156174"/>
    <lineage>
        <taxon>Eukaryota</taxon>
        <taxon>Haptista</taxon>
        <taxon>Haptophyta</taxon>
        <taxon>Prymnesiophyceae</taxon>
        <taxon>Prymnesiales</taxon>
        <taxon>Prymnesiaceae</taxon>
        <taxon>Haptolina</taxon>
    </lineage>
</organism>
<protein>
    <submittedName>
        <fullName evidence="2">Uncharacterized protein</fullName>
    </submittedName>
</protein>